<evidence type="ECO:0000313" key="2">
    <source>
        <dbReference type="Proteomes" id="UP000743001"/>
    </source>
</evidence>
<comment type="caution">
    <text evidence="1">The sequence shown here is derived from an EMBL/GenBank/DDBJ whole genome shotgun (WGS) entry which is preliminary data.</text>
</comment>
<dbReference type="InterPro" id="IPR052747">
    <property type="entry name" value="TA_system_RelE_toxin"/>
</dbReference>
<proteinExistence type="predicted"/>
<dbReference type="PANTHER" id="PTHR38813">
    <property type="match status" value="1"/>
</dbReference>
<dbReference type="Proteomes" id="UP000743001">
    <property type="component" value="Unassembled WGS sequence"/>
</dbReference>
<accession>A0ABS6FU44</accession>
<name>A0ABS6FU44_9BACL</name>
<keyword evidence="2" id="KW-1185">Reference proteome</keyword>
<reference evidence="1 2" key="1">
    <citation type="submission" date="2021-06" db="EMBL/GenBank/DDBJ databases">
        <authorList>
            <person name="Sun Q."/>
            <person name="Li D."/>
        </authorList>
    </citation>
    <scope>NUCLEOTIDE SEQUENCE [LARGE SCALE GENOMIC DNA]</scope>
    <source>
        <strain evidence="1 2">MSJ-6</strain>
    </source>
</reference>
<evidence type="ECO:0000313" key="1">
    <source>
        <dbReference type="EMBL" id="MBU5673776.1"/>
    </source>
</evidence>
<dbReference type="RefSeq" id="WP_216480356.1">
    <property type="nucleotide sequence ID" value="NZ_JAHLQJ010000017.1"/>
</dbReference>
<protein>
    <submittedName>
        <fullName evidence="1">Type II toxin-antitoxin system RelE/ParE family toxin</fullName>
    </submittedName>
</protein>
<dbReference type="EMBL" id="JAHLQJ010000017">
    <property type="protein sequence ID" value="MBU5673776.1"/>
    <property type="molecule type" value="Genomic_DNA"/>
</dbReference>
<dbReference type="PANTHER" id="PTHR38813:SF1">
    <property type="entry name" value="TOXIN RELE1-RELATED"/>
    <property type="match status" value="1"/>
</dbReference>
<organism evidence="1 2">
    <name type="scientific">Paenibacillus brevis</name>
    <dbReference type="NCBI Taxonomy" id="2841508"/>
    <lineage>
        <taxon>Bacteria</taxon>
        <taxon>Bacillati</taxon>
        <taxon>Bacillota</taxon>
        <taxon>Bacilli</taxon>
        <taxon>Bacillales</taxon>
        <taxon>Paenibacillaceae</taxon>
        <taxon>Paenibacillus</taxon>
    </lineage>
</organism>
<sequence length="87" mass="10227">MNYEIELSTEVTKYLRKLDQPIRIRLLNHLTLLAENPRHAELDIKKLQGRKNLYRLRVGTCRILYTIKEALLIAYVVTIGSRGDVYK</sequence>
<dbReference type="InterPro" id="IPR007712">
    <property type="entry name" value="RelE/ParE_toxin"/>
</dbReference>
<gene>
    <name evidence="1" type="ORF">KQJ23_18235</name>
</gene>
<dbReference type="Pfam" id="PF05016">
    <property type="entry name" value="ParE_toxin"/>
    <property type="match status" value="1"/>
</dbReference>